<evidence type="ECO:0000259" key="4">
    <source>
        <dbReference type="Pfam" id="PF07627"/>
    </source>
</evidence>
<dbReference type="InterPro" id="IPR013042">
    <property type="entry name" value="DUF1592"/>
</dbReference>
<dbReference type="InterPro" id="IPR036909">
    <property type="entry name" value="Cyt_c-like_dom_sf"/>
</dbReference>
<accession>A0AA37WKF5</accession>
<evidence type="ECO:0000259" key="2">
    <source>
        <dbReference type="Pfam" id="PF07624"/>
    </source>
</evidence>
<protein>
    <recommendedName>
        <fullName evidence="11">Planctomycete cytochrome C</fullName>
    </recommendedName>
</protein>
<evidence type="ECO:0000256" key="1">
    <source>
        <dbReference type="SAM" id="Phobius"/>
    </source>
</evidence>
<dbReference type="InterPro" id="IPR013036">
    <property type="entry name" value="DUF1587"/>
</dbReference>
<feature type="transmembrane region" description="Helical" evidence="1">
    <location>
        <begin position="49"/>
        <end position="67"/>
    </location>
</feature>
<proteinExistence type="predicted"/>
<sequence length="1124" mass="126435">MRDQIRKLCFAWGVALGAISLVVLCAFAFPLDGVSGQGVTRFLGRFHPLALHFPVVCLLLAGVFELVRFHPKASSLARLSFPLISLGAITAVVTVILGIMLASNEGHQGDLIARHRFGGIVVALLSCITAALYFTSKMNVAIKLANWSYRAVLTIAIVAMMFTAHEGGSLVHGERYLSEYAPKFLQPFFAPNDDEAIENNLNSRAGSDAETSYISPNVNARYDNEMRPFIEAYCARCHGAGKQEANVRLDTLDQSFMHFSSQYDWQKVLDVLGAHRMPPDDAKQPSDAERAQAINWIQDALHEYAYAKRAERDDSSMRRLNRRELNYTYQDLFNVDADFATHLSADAKSLHGYDTDANMLVLAMSDVKAYHEIARQAVERYVQFTPSTTFSKADVDHYFIEMEDIYHFCRLEGDKLSYQRAPEPIAFSELHRMKQQRKSKPIEYRYRDYGPLPFGPVPVGDVKELGEGRGFARAHEQFMLIKTRHRVGEVVVKVHAAKTQSRMGDNSMPKLRVEAGWRKEQSLRVKVIGEEDITAALDSPQESEFRFRLEDVVAPQTATFYDEDSEYNWLLLVLSNYARHEDGALGGSIYGQVDTRLASSKQAHPTFARQAETALASQTRAQQKWQGSQVPLLKLDAVEISITPVDSDAGSPFLIALPADSSEQNEVVTVKNTLSSFLEKAFRRKVQTIDIQRYLDLFQALRQQGDDFETAMRETMAASLISPEFLYIGFPKADTSNPGVDSSNADLPNTNLSNTMLDNQAAAHKRSDKEKLEYKNQLLASKISYFLWSSMPDETLRMLADKGTLHDPYVLSNQIDRMLDDPKAQRMSADFAKQWLQLSKFINITVSEEKFPDYGDELGELMVKQSVMRFQDNFHHMRDARDLYFSEHMMLNKPLANHYGIPNVENGVIQRIDLRALEENTATVPKQLGLLTHASVLTINSDGEDSHPIKRGVWMLERAFNNPPPPPPPSVPELDTSNPQLAGLSLKQKIEQHRELSGCSGCHEKIDPWGVLMENYDALGRWRDVTWLADESALAIDASSILPDGTKINNFEEFSAYLQGKGETKLMKALVHHFMLYALGRELDILDEEEADAIYASFRASGYRLSALTKAIVQSDAFTNRQKG</sequence>
<dbReference type="InterPro" id="IPR011429">
    <property type="entry name" value="Cyt_c_Planctomycete-type"/>
</dbReference>
<feature type="domain" description="Cytochrome C Planctomycete-type" evidence="6">
    <location>
        <begin position="234"/>
        <end position="281"/>
    </location>
</feature>
<dbReference type="InterPro" id="IPR013043">
    <property type="entry name" value="DUF1595"/>
</dbReference>
<feature type="domain" description="DUF2231" evidence="8">
    <location>
        <begin position="46"/>
        <end position="172"/>
    </location>
</feature>
<comment type="caution">
    <text evidence="9">The sequence shown here is derived from an EMBL/GenBank/DDBJ whole genome shotgun (WGS) entry which is preliminary data.</text>
</comment>
<evidence type="ECO:0000313" key="10">
    <source>
        <dbReference type="Proteomes" id="UP001156601"/>
    </source>
</evidence>
<feature type="domain" description="DUF1592" evidence="5">
    <location>
        <begin position="779"/>
        <end position="901"/>
    </location>
</feature>
<feature type="transmembrane region" description="Helical" evidence="1">
    <location>
        <begin position="79"/>
        <end position="103"/>
    </location>
</feature>
<dbReference type="Pfam" id="PF07626">
    <property type="entry name" value="PSD3"/>
    <property type="match status" value="1"/>
</dbReference>
<reference evidence="9" key="1">
    <citation type="journal article" date="2014" name="Int. J. Syst. Evol. Microbiol.">
        <title>Complete genome sequence of Corynebacterium casei LMG S-19264T (=DSM 44701T), isolated from a smear-ripened cheese.</title>
        <authorList>
            <consortium name="US DOE Joint Genome Institute (JGI-PGF)"/>
            <person name="Walter F."/>
            <person name="Albersmeier A."/>
            <person name="Kalinowski J."/>
            <person name="Ruckert C."/>
        </authorList>
    </citation>
    <scope>NUCLEOTIDE SEQUENCE</scope>
    <source>
        <strain evidence="9">NBRC 110023</strain>
    </source>
</reference>
<feature type="domain" description="DUF1585" evidence="2">
    <location>
        <begin position="1044"/>
        <end position="1118"/>
    </location>
</feature>
<keyword evidence="10" id="KW-1185">Reference proteome</keyword>
<evidence type="ECO:0000259" key="7">
    <source>
        <dbReference type="Pfam" id="PF07637"/>
    </source>
</evidence>
<evidence type="ECO:0000259" key="3">
    <source>
        <dbReference type="Pfam" id="PF07626"/>
    </source>
</evidence>
<dbReference type="Pfam" id="PF07631">
    <property type="entry name" value="PSD4"/>
    <property type="match status" value="1"/>
</dbReference>
<dbReference type="AlphaFoldDB" id="A0AA37WKF5"/>
<reference evidence="9" key="2">
    <citation type="submission" date="2023-01" db="EMBL/GenBank/DDBJ databases">
        <title>Draft genome sequence of Agaribacter marinus strain NBRC 110023.</title>
        <authorList>
            <person name="Sun Q."/>
            <person name="Mori K."/>
        </authorList>
    </citation>
    <scope>NUCLEOTIDE SEQUENCE</scope>
    <source>
        <strain evidence="9">NBRC 110023</strain>
    </source>
</reference>
<keyword evidence="1" id="KW-1133">Transmembrane helix</keyword>
<feature type="transmembrane region" description="Helical" evidence="1">
    <location>
        <begin position="9"/>
        <end position="29"/>
    </location>
</feature>
<dbReference type="GO" id="GO:0020037">
    <property type="term" value="F:heme binding"/>
    <property type="evidence" value="ECO:0007669"/>
    <property type="project" value="InterPro"/>
</dbReference>
<feature type="transmembrane region" description="Helical" evidence="1">
    <location>
        <begin position="147"/>
        <end position="165"/>
    </location>
</feature>
<feature type="transmembrane region" description="Helical" evidence="1">
    <location>
        <begin position="115"/>
        <end position="135"/>
    </location>
</feature>
<dbReference type="Pfam" id="PF07635">
    <property type="entry name" value="PSCyt1"/>
    <property type="match status" value="1"/>
</dbReference>
<dbReference type="InterPro" id="IPR013039">
    <property type="entry name" value="DUF1588"/>
</dbReference>
<dbReference type="RefSeq" id="WP_284217879.1">
    <property type="nucleotide sequence ID" value="NZ_BSOT01000006.1"/>
</dbReference>
<dbReference type="Pfam" id="PF07637">
    <property type="entry name" value="PSD5"/>
    <property type="match status" value="1"/>
</dbReference>
<dbReference type="GO" id="GO:0009055">
    <property type="term" value="F:electron transfer activity"/>
    <property type="evidence" value="ECO:0007669"/>
    <property type="project" value="InterPro"/>
</dbReference>
<evidence type="ECO:0000259" key="8">
    <source>
        <dbReference type="Pfam" id="PF09990"/>
    </source>
</evidence>
<dbReference type="InterPro" id="IPR019251">
    <property type="entry name" value="DUF2231_TM"/>
</dbReference>
<evidence type="ECO:0000259" key="6">
    <source>
        <dbReference type="Pfam" id="PF07635"/>
    </source>
</evidence>
<feature type="domain" description="DUF1588" evidence="4">
    <location>
        <begin position="929"/>
        <end position="1024"/>
    </location>
</feature>
<gene>
    <name evidence="9" type="ORF">GCM10007852_24320</name>
</gene>
<dbReference type="EMBL" id="BSOT01000006">
    <property type="protein sequence ID" value="GLR71524.1"/>
    <property type="molecule type" value="Genomic_DNA"/>
</dbReference>
<feature type="domain" description="DUF1587" evidence="3">
    <location>
        <begin position="318"/>
        <end position="382"/>
    </location>
</feature>
<dbReference type="Proteomes" id="UP001156601">
    <property type="component" value="Unassembled WGS sequence"/>
</dbReference>
<evidence type="ECO:0000313" key="9">
    <source>
        <dbReference type="EMBL" id="GLR71524.1"/>
    </source>
</evidence>
<organism evidence="9 10">
    <name type="scientific">Agaribacter marinus</name>
    <dbReference type="NCBI Taxonomy" id="1431249"/>
    <lineage>
        <taxon>Bacteria</taxon>
        <taxon>Pseudomonadati</taxon>
        <taxon>Pseudomonadota</taxon>
        <taxon>Gammaproteobacteria</taxon>
        <taxon>Alteromonadales</taxon>
        <taxon>Alteromonadaceae</taxon>
        <taxon>Agaribacter</taxon>
    </lineage>
</organism>
<dbReference type="Pfam" id="PF07627">
    <property type="entry name" value="PSCyt3"/>
    <property type="match status" value="1"/>
</dbReference>
<feature type="domain" description="DUF1595" evidence="7">
    <location>
        <begin position="670"/>
        <end position="728"/>
    </location>
</feature>
<dbReference type="InterPro" id="IPR011478">
    <property type="entry name" value="DUF1585"/>
</dbReference>
<name>A0AA37WKF5_9ALTE</name>
<dbReference type="Pfam" id="PF07624">
    <property type="entry name" value="PSD2"/>
    <property type="match status" value="1"/>
</dbReference>
<evidence type="ECO:0008006" key="11">
    <source>
        <dbReference type="Google" id="ProtNLM"/>
    </source>
</evidence>
<dbReference type="Pfam" id="PF09990">
    <property type="entry name" value="DUF2231"/>
    <property type="match status" value="1"/>
</dbReference>
<dbReference type="SUPFAM" id="SSF46626">
    <property type="entry name" value="Cytochrome c"/>
    <property type="match status" value="1"/>
</dbReference>
<keyword evidence="1" id="KW-0472">Membrane</keyword>
<evidence type="ECO:0000259" key="5">
    <source>
        <dbReference type="Pfam" id="PF07631"/>
    </source>
</evidence>
<keyword evidence="1" id="KW-0812">Transmembrane</keyword>